<keyword evidence="4" id="KW-0479">Metal-binding</keyword>
<dbReference type="RefSeq" id="WP_251593915.1">
    <property type="nucleotide sequence ID" value="NZ_JAMLJI010000003.1"/>
</dbReference>
<dbReference type="PRINTS" id="PR00690">
    <property type="entry name" value="ADHESNFAMILY"/>
</dbReference>
<evidence type="ECO:0000256" key="4">
    <source>
        <dbReference type="ARBA" id="ARBA00022723"/>
    </source>
</evidence>
<name>A0ABU1GWE5_9GAMM</name>
<keyword evidence="5" id="KW-0732">Signal</keyword>
<keyword evidence="8" id="KW-1185">Reference proteome</keyword>
<dbReference type="InterPro" id="IPR050492">
    <property type="entry name" value="Bact_metal-bind_prot9"/>
</dbReference>
<dbReference type="InterPro" id="IPR006128">
    <property type="entry name" value="Lipoprotein_PsaA-like"/>
</dbReference>
<dbReference type="EMBL" id="JARWAO010000005">
    <property type="protein sequence ID" value="MDR5896354.1"/>
    <property type="molecule type" value="Genomic_DNA"/>
</dbReference>
<comment type="similarity">
    <text evidence="2 6">Belongs to the bacterial solute-binding protein 9 family.</text>
</comment>
<protein>
    <submittedName>
        <fullName evidence="7">Zinc ABC transporter substrate-binding protein</fullName>
    </submittedName>
</protein>
<evidence type="ECO:0000313" key="8">
    <source>
        <dbReference type="Proteomes" id="UP001269375"/>
    </source>
</evidence>
<keyword evidence="3 6" id="KW-0813">Transport</keyword>
<evidence type="ECO:0000256" key="5">
    <source>
        <dbReference type="ARBA" id="ARBA00022729"/>
    </source>
</evidence>
<dbReference type="Proteomes" id="UP001269375">
    <property type="component" value="Unassembled WGS sequence"/>
</dbReference>
<sequence length="320" mass="34578">MAGWLLGCSLGVAASPAPLNVVTTIGMLGDVTENIGGRCVDVVSLMGPGIDPHTYQARASDVPTLNNADLILYSGYSLEGKLASVLERFKQRRPTLAVSERAIAPDRLIRVNDAYGTDPHLWMDVELWGALVPTIAEAIKAQRPECADTIAANAETYRMRLSALDDWITRSIKTIPEQQRILVTAHDAFNYYGRAYGIDVEGIQGISTETETGIADIRAMANVVAERQVPAMFVESTISPRTIRSVIEAARQKGQTIEVGGELYSDAMGETGRFEGTYIGMLYANTQRIVTALGGRPAPLPNELADLMPQDTAMGAHDVN</sequence>
<evidence type="ECO:0000256" key="1">
    <source>
        <dbReference type="ARBA" id="ARBA00004196"/>
    </source>
</evidence>
<dbReference type="Pfam" id="PF01297">
    <property type="entry name" value="ZnuA"/>
    <property type="match status" value="1"/>
</dbReference>
<comment type="subcellular location">
    <subcellularLocation>
        <location evidence="1">Cell envelope</location>
    </subcellularLocation>
</comment>
<proteinExistence type="inferred from homology"/>
<gene>
    <name evidence="7" type="ORF">QC825_09750</name>
</gene>
<evidence type="ECO:0000256" key="3">
    <source>
        <dbReference type="ARBA" id="ARBA00022448"/>
    </source>
</evidence>
<dbReference type="InterPro" id="IPR006129">
    <property type="entry name" value="AdhesinB"/>
</dbReference>
<evidence type="ECO:0000256" key="2">
    <source>
        <dbReference type="ARBA" id="ARBA00011028"/>
    </source>
</evidence>
<dbReference type="PANTHER" id="PTHR42953">
    <property type="entry name" value="HIGH-AFFINITY ZINC UPTAKE SYSTEM PROTEIN ZNUA-RELATED"/>
    <property type="match status" value="1"/>
</dbReference>
<reference evidence="7 8" key="1">
    <citation type="submission" date="2023-04" db="EMBL/GenBank/DDBJ databases">
        <title>A long-awaited taxogenomic arrangement of the family Halomonadaceae.</title>
        <authorList>
            <person name="De La Haba R."/>
            <person name="Chuvochina M."/>
            <person name="Wittouck S."/>
            <person name="Arahal D.R."/>
            <person name="Sanchez-Porro C."/>
            <person name="Hugenholtz P."/>
            <person name="Ventosa A."/>
        </authorList>
    </citation>
    <scope>NUCLEOTIDE SEQUENCE [LARGE SCALE GENOMIC DNA]</scope>
    <source>
        <strain evidence="7 8">DSM 22428</strain>
    </source>
</reference>
<dbReference type="Gene3D" id="3.40.50.1980">
    <property type="entry name" value="Nitrogenase molybdenum iron protein domain"/>
    <property type="match status" value="2"/>
</dbReference>
<dbReference type="PANTHER" id="PTHR42953:SF1">
    <property type="entry name" value="METAL-BINDING PROTEIN HI_0362-RELATED"/>
    <property type="match status" value="1"/>
</dbReference>
<evidence type="ECO:0000256" key="6">
    <source>
        <dbReference type="RuleBase" id="RU003512"/>
    </source>
</evidence>
<comment type="caution">
    <text evidence="7">The sequence shown here is derived from an EMBL/GenBank/DDBJ whole genome shotgun (WGS) entry which is preliminary data.</text>
</comment>
<dbReference type="PRINTS" id="PR00691">
    <property type="entry name" value="ADHESINB"/>
</dbReference>
<dbReference type="SUPFAM" id="SSF53807">
    <property type="entry name" value="Helical backbone' metal receptor"/>
    <property type="match status" value="1"/>
</dbReference>
<accession>A0ABU1GWE5</accession>
<evidence type="ECO:0000313" key="7">
    <source>
        <dbReference type="EMBL" id="MDR5896354.1"/>
    </source>
</evidence>
<organism evidence="7 8">
    <name type="scientific">Larsenimonas suaedae</name>
    <dbReference type="NCBI Taxonomy" id="1851019"/>
    <lineage>
        <taxon>Bacteria</taxon>
        <taxon>Pseudomonadati</taxon>
        <taxon>Pseudomonadota</taxon>
        <taxon>Gammaproteobacteria</taxon>
        <taxon>Oceanospirillales</taxon>
        <taxon>Halomonadaceae</taxon>
        <taxon>Larsenimonas</taxon>
    </lineage>
</organism>
<dbReference type="InterPro" id="IPR006127">
    <property type="entry name" value="ZnuA-like"/>
</dbReference>